<dbReference type="GO" id="GO:0140911">
    <property type="term" value="F:pore-forming activity"/>
    <property type="evidence" value="ECO:0007669"/>
    <property type="project" value="InterPro"/>
</dbReference>
<evidence type="ECO:0000313" key="10">
    <source>
        <dbReference type="Proteomes" id="UP000178042"/>
    </source>
</evidence>
<keyword evidence="4 8" id="KW-0812">Transmembrane</keyword>
<dbReference type="GO" id="GO:0046872">
    <property type="term" value="F:metal ion binding"/>
    <property type="evidence" value="ECO:0007669"/>
    <property type="project" value="UniProtKB-KW"/>
</dbReference>
<dbReference type="AlphaFoldDB" id="A0A1F6DHV2"/>
<keyword evidence="5 8" id="KW-1133">Transmembrane helix</keyword>
<dbReference type="InterPro" id="IPR005744">
    <property type="entry name" value="Hy-lIII"/>
</dbReference>
<feature type="transmembrane region" description="Helical" evidence="8">
    <location>
        <begin position="43"/>
        <end position="66"/>
    </location>
</feature>
<evidence type="ECO:0000313" key="9">
    <source>
        <dbReference type="EMBL" id="OGG60897.1"/>
    </source>
</evidence>
<feature type="transmembrane region" description="Helical" evidence="8">
    <location>
        <begin position="17"/>
        <end position="37"/>
    </location>
</feature>
<comment type="similarity">
    <text evidence="2">Belongs to the UPF0073 (Hly-III) family.</text>
</comment>
<evidence type="ECO:0000256" key="2">
    <source>
        <dbReference type="ARBA" id="ARBA00008488"/>
    </source>
</evidence>
<feature type="binding site" evidence="7">
    <location>
        <position position="64"/>
    </location>
    <ligand>
        <name>Zn(2+)</name>
        <dbReference type="ChEBI" id="CHEBI:29105"/>
    </ligand>
</feature>
<evidence type="ECO:0000256" key="8">
    <source>
        <dbReference type="SAM" id="Phobius"/>
    </source>
</evidence>
<dbReference type="PANTHER" id="PTHR20855:SF3">
    <property type="entry name" value="LD03007P"/>
    <property type="match status" value="1"/>
</dbReference>
<dbReference type="Pfam" id="PF03006">
    <property type="entry name" value="HlyIII"/>
    <property type="match status" value="1"/>
</dbReference>
<accession>A0A1F6DHV2</accession>
<feature type="binding site" evidence="7">
    <location>
        <position position="196"/>
    </location>
    <ligand>
        <name>Zn(2+)</name>
        <dbReference type="ChEBI" id="CHEBI:29105"/>
    </ligand>
</feature>
<keyword evidence="7" id="KW-0479">Metal-binding</keyword>
<evidence type="ECO:0000256" key="1">
    <source>
        <dbReference type="ARBA" id="ARBA00004651"/>
    </source>
</evidence>
<comment type="subcellular location">
    <subcellularLocation>
        <location evidence="1">Cell membrane</location>
        <topology evidence="1">Multi-pass membrane protein</topology>
    </subcellularLocation>
</comment>
<feature type="transmembrane region" description="Helical" evidence="8">
    <location>
        <begin position="161"/>
        <end position="182"/>
    </location>
</feature>
<comment type="caution">
    <text evidence="9">The sequence shown here is derived from an EMBL/GenBank/DDBJ whole genome shotgun (WGS) entry which is preliminary data.</text>
</comment>
<dbReference type="EMBL" id="MFLD01000006">
    <property type="protein sequence ID" value="OGG60897.1"/>
    <property type="molecule type" value="Genomic_DNA"/>
</dbReference>
<evidence type="ECO:0000256" key="3">
    <source>
        <dbReference type="ARBA" id="ARBA00022475"/>
    </source>
</evidence>
<evidence type="ECO:0000256" key="5">
    <source>
        <dbReference type="ARBA" id="ARBA00022989"/>
    </source>
</evidence>
<evidence type="ECO:0000256" key="7">
    <source>
        <dbReference type="PIRSR" id="PIRSR604254-1"/>
    </source>
</evidence>
<feature type="transmembrane region" description="Helical" evidence="8">
    <location>
        <begin position="78"/>
        <end position="100"/>
    </location>
</feature>
<evidence type="ECO:0000256" key="4">
    <source>
        <dbReference type="ARBA" id="ARBA00022692"/>
    </source>
</evidence>
<dbReference type="PANTHER" id="PTHR20855">
    <property type="entry name" value="ADIPOR/PROGESTIN RECEPTOR-RELATED"/>
    <property type="match status" value="1"/>
</dbReference>
<keyword evidence="7" id="KW-0862">Zinc</keyword>
<keyword evidence="3" id="KW-1003">Cell membrane</keyword>
<feature type="binding site" evidence="7">
    <location>
        <position position="192"/>
    </location>
    <ligand>
        <name>Zn(2+)</name>
        <dbReference type="ChEBI" id="CHEBI:29105"/>
    </ligand>
</feature>
<feature type="transmembrane region" description="Helical" evidence="8">
    <location>
        <begin position="194"/>
        <end position="215"/>
    </location>
</feature>
<dbReference type="GO" id="GO:0005886">
    <property type="term" value="C:plasma membrane"/>
    <property type="evidence" value="ECO:0007669"/>
    <property type="project" value="UniProtKB-SubCell"/>
</dbReference>
<protein>
    <recommendedName>
        <fullName evidence="11">Hemolysin</fullName>
    </recommendedName>
</protein>
<gene>
    <name evidence="9" type="ORF">A3C86_02750</name>
</gene>
<dbReference type="Proteomes" id="UP000178042">
    <property type="component" value="Unassembled WGS sequence"/>
</dbReference>
<feature type="transmembrane region" description="Helical" evidence="8">
    <location>
        <begin position="106"/>
        <end position="124"/>
    </location>
</feature>
<evidence type="ECO:0008006" key="11">
    <source>
        <dbReference type="Google" id="ProtNLM"/>
    </source>
</evidence>
<reference evidence="9 10" key="1">
    <citation type="journal article" date="2016" name="Nat. Commun.">
        <title>Thousands of microbial genomes shed light on interconnected biogeochemical processes in an aquifer system.</title>
        <authorList>
            <person name="Anantharaman K."/>
            <person name="Brown C.T."/>
            <person name="Hug L.A."/>
            <person name="Sharon I."/>
            <person name="Castelle C.J."/>
            <person name="Probst A.J."/>
            <person name="Thomas B.C."/>
            <person name="Singh A."/>
            <person name="Wilkins M.J."/>
            <person name="Karaoz U."/>
            <person name="Brodie E.L."/>
            <person name="Williams K.H."/>
            <person name="Hubbard S.S."/>
            <person name="Banfield J.F."/>
        </authorList>
    </citation>
    <scope>NUCLEOTIDE SEQUENCE [LARGE SCALE GENOMIC DNA]</scope>
</reference>
<evidence type="ECO:0000256" key="6">
    <source>
        <dbReference type="ARBA" id="ARBA00023136"/>
    </source>
</evidence>
<name>A0A1F6DHV2_9BACT</name>
<proteinExistence type="inferred from homology"/>
<organism evidence="9 10">
    <name type="scientific">Candidatus Kaiserbacteria bacterium RIFCSPHIGHO2_02_FULL_49_16</name>
    <dbReference type="NCBI Taxonomy" id="1798490"/>
    <lineage>
        <taxon>Bacteria</taxon>
        <taxon>Candidatus Kaiseribacteriota</taxon>
    </lineage>
</organism>
<dbReference type="NCBIfam" id="TIGR01065">
    <property type="entry name" value="hlyIII"/>
    <property type="match status" value="1"/>
</dbReference>
<dbReference type="InterPro" id="IPR004254">
    <property type="entry name" value="AdipoR/HlyIII-related"/>
</dbReference>
<keyword evidence="6 8" id="KW-0472">Membrane</keyword>
<sequence length="217" mass="24189">MNDFDDSNEPVSSATHLVATLLSIAGLSLLVTLAALRGTATDVVGFSIFGATLVLLYLFSTLYHFLSKNHPAKNLFQIFDHIAIYILIAGTYTPLVLIVLPTAWGWSMFGAIWGLALCGVLIKVFRPVQRWVSGSLYLLMGWLIVIALIPLKEALPLEGILWLLAGGIFYTVGTIFCALDEVVKLKKWYSYHDIFHIFVMLGSFSHFWFMLKFVLPA</sequence>
<feature type="transmembrane region" description="Helical" evidence="8">
    <location>
        <begin position="131"/>
        <end position="149"/>
    </location>
</feature>